<accession>K1T7T9</accession>
<protein>
    <submittedName>
        <fullName evidence="1">ABC transporter, permease/ATP-binding protein</fullName>
    </submittedName>
</protein>
<evidence type="ECO:0000313" key="1">
    <source>
        <dbReference type="EMBL" id="EKC65648.1"/>
    </source>
</evidence>
<dbReference type="InterPro" id="IPR027417">
    <property type="entry name" value="P-loop_NTPase"/>
</dbReference>
<dbReference type="InterPro" id="IPR039421">
    <property type="entry name" value="Type_1_exporter"/>
</dbReference>
<dbReference type="GO" id="GO:0005524">
    <property type="term" value="F:ATP binding"/>
    <property type="evidence" value="ECO:0007669"/>
    <property type="project" value="UniProtKB-KW"/>
</dbReference>
<dbReference type="GO" id="GO:0090374">
    <property type="term" value="P:oligopeptide export from mitochondrion"/>
    <property type="evidence" value="ECO:0007669"/>
    <property type="project" value="TreeGrafter"/>
</dbReference>
<name>K1T7T9_9ZZZZ</name>
<dbReference type="PANTHER" id="PTHR43394">
    <property type="entry name" value="ATP-DEPENDENT PERMEASE MDL1, MITOCHONDRIAL"/>
    <property type="match status" value="1"/>
</dbReference>
<dbReference type="PANTHER" id="PTHR43394:SF1">
    <property type="entry name" value="ATP-BINDING CASSETTE SUB-FAMILY B MEMBER 10, MITOCHONDRIAL"/>
    <property type="match status" value="1"/>
</dbReference>
<gene>
    <name evidence="1" type="ORF">OBE_06351</name>
</gene>
<feature type="non-terminal residue" evidence="1">
    <location>
        <position position="1"/>
    </location>
</feature>
<dbReference type="Gene3D" id="3.40.50.300">
    <property type="entry name" value="P-loop containing nucleotide triphosphate hydrolases"/>
    <property type="match status" value="1"/>
</dbReference>
<keyword evidence="1" id="KW-0547">Nucleotide-binding</keyword>
<keyword evidence="1" id="KW-0067">ATP-binding</keyword>
<dbReference type="GO" id="GO:0015421">
    <property type="term" value="F:ABC-type oligopeptide transporter activity"/>
    <property type="evidence" value="ECO:0007669"/>
    <property type="project" value="TreeGrafter"/>
</dbReference>
<dbReference type="AlphaFoldDB" id="K1T7T9"/>
<dbReference type="GO" id="GO:0005743">
    <property type="term" value="C:mitochondrial inner membrane"/>
    <property type="evidence" value="ECO:0007669"/>
    <property type="project" value="TreeGrafter"/>
</dbReference>
<dbReference type="SUPFAM" id="SSF52540">
    <property type="entry name" value="P-loop containing nucleoside triphosphate hydrolases"/>
    <property type="match status" value="1"/>
</dbReference>
<reference evidence="1" key="1">
    <citation type="journal article" date="2013" name="Environ. Microbiol.">
        <title>Microbiota from the distal guts of lean and obese adolescents exhibit partial functional redundancy besides clear differences in community structure.</title>
        <authorList>
            <person name="Ferrer M."/>
            <person name="Ruiz A."/>
            <person name="Lanza F."/>
            <person name="Haange S.B."/>
            <person name="Oberbach A."/>
            <person name="Till H."/>
            <person name="Bargiela R."/>
            <person name="Campoy C."/>
            <person name="Segura M.T."/>
            <person name="Richter M."/>
            <person name="von Bergen M."/>
            <person name="Seifert J."/>
            <person name="Suarez A."/>
        </authorList>
    </citation>
    <scope>NUCLEOTIDE SEQUENCE</scope>
</reference>
<proteinExistence type="predicted"/>
<comment type="caution">
    <text evidence="1">The sequence shown here is derived from an EMBL/GenBank/DDBJ whole genome shotgun (WGS) entry which is preliminary data.</text>
</comment>
<organism evidence="1">
    <name type="scientific">human gut metagenome</name>
    <dbReference type="NCBI Taxonomy" id="408170"/>
    <lineage>
        <taxon>unclassified sequences</taxon>
        <taxon>metagenomes</taxon>
        <taxon>organismal metagenomes</taxon>
    </lineage>
</organism>
<dbReference type="EMBL" id="AJWZ01004366">
    <property type="protein sequence ID" value="EKC65648.1"/>
    <property type="molecule type" value="Genomic_DNA"/>
</dbReference>
<sequence length="92" mass="10568">RNPEIYIFDDSFSALDYKTDYTLREELRNYTKDSTNIIVAQRIGTILNADKIIVLENGECIGMGTHKELLSNCKVYQEIAYSQLSKEELENG</sequence>